<feature type="compositionally biased region" description="Basic residues" evidence="1">
    <location>
        <begin position="9"/>
        <end position="20"/>
    </location>
</feature>
<comment type="caution">
    <text evidence="3">The sequence shown here is derived from an EMBL/GenBank/DDBJ whole genome shotgun (WGS) entry which is preliminary data.</text>
</comment>
<dbReference type="Pfam" id="PF20057">
    <property type="entry name" value="DUF6456"/>
    <property type="match status" value="1"/>
</dbReference>
<organism evidence="3 4">
    <name type="scientific">Methylobacterium gnaphalii</name>
    <dbReference type="NCBI Taxonomy" id="1010610"/>
    <lineage>
        <taxon>Bacteria</taxon>
        <taxon>Pseudomonadati</taxon>
        <taxon>Pseudomonadota</taxon>
        <taxon>Alphaproteobacteria</taxon>
        <taxon>Hyphomicrobiales</taxon>
        <taxon>Methylobacteriaceae</taxon>
        <taxon>Methylobacterium</taxon>
    </lineage>
</organism>
<dbReference type="AlphaFoldDB" id="A0A512JEB3"/>
<proteinExistence type="predicted"/>
<protein>
    <recommendedName>
        <fullName evidence="2">DUF6456 domain-containing protein</fullName>
    </recommendedName>
</protein>
<feature type="region of interest" description="Disordered" evidence="1">
    <location>
        <begin position="1"/>
        <end position="23"/>
    </location>
</feature>
<evidence type="ECO:0000313" key="3">
    <source>
        <dbReference type="EMBL" id="GEP08281.1"/>
    </source>
</evidence>
<sequence length="287" mass="30719">MEQIMNIARPRKPAAAHRRPVGGSAPLGRAAEKLLSQLAATGAYALADPIDPGMLILRSGGEGVSLGSGRCVAEAGEALLRAGLVEREGERRQRLILSDAGRARLRRRDRPGDAAFLAQHLDLVVDRGGDAPVLRDASESPLAWMARRRGRDGAPLIDAAAFEAGERLRRDLTLAAVLPQIGPDWSRVKVDGGGPRDPAASSDRRVAAKERVDRALMAVGADLSGLLIDLCGFLKGLEQIESERSWPARSAKVVARIALGRLAEHYGLAREATGPDRSRLRLWRAGP</sequence>
<name>A0A512JEB3_9HYPH</name>
<gene>
    <name evidence="3" type="ORF">MGN01_01260</name>
</gene>
<dbReference type="InterPro" id="IPR045599">
    <property type="entry name" value="DUF6456"/>
</dbReference>
<dbReference type="Proteomes" id="UP000321750">
    <property type="component" value="Unassembled WGS sequence"/>
</dbReference>
<reference evidence="3 4" key="1">
    <citation type="submission" date="2019-07" db="EMBL/GenBank/DDBJ databases">
        <title>Whole genome shotgun sequence of Methylobacterium gnaphalii NBRC 107716.</title>
        <authorList>
            <person name="Hosoyama A."/>
            <person name="Uohara A."/>
            <person name="Ohji S."/>
            <person name="Ichikawa N."/>
        </authorList>
    </citation>
    <scope>NUCLEOTIDE SEQUENCE [LARGE SCALE GENOMIC DNA]</scope>
    <source>
        <strain evidence="3 4">NBRC 107716</strain>
    </source>
</reference>
<feature type="domain" description="DUF6456" evidence="2">
    <location>
        <begin position="137"/>
        <end position="267"/>
    </location>
</feature>
<evidence type="ECO:0000256" key="1">
    <source>
        <dbReference type="SAM" id="MobiDB-lite"/>
    </source>
</evidence>
<evidence type="ECO:0000259" key="2">
    <source>
        <dbReference type="Pfam" id="PF20057"/>
    </source>
</evidence>
<keyword evidence="4" id="KW-1185">Reference proteome</keyword>
<dbReference type="EMBL" id="BJZV01000001">
    <property type="protein sequence ID" value="GEP08281.1"/>
    <property type="molecule type" value="Genomic_DNA"/>
</dbReference>
<accession>A0A512JEB3</accession>
<evidence type="ECO:0000313" key="4">
    <source>
        <dbReference type="Proteomes" id="UP000321750"/>
    </source>
</evidence>